<sequence length="74" mass="8406">MQQQGHHRHGRCRFCNASMRHRADVGCDLALQVDLLRRIEQERLRLPCATPSIGSTHAFRAFVLHADDNQATIA</sequence>
<proteinExistence type="predicted"/>
<organism evidence="1 4">
    <name type="scientific">Xanthomonas perforans</name>
    <dbReference type="NCBI Taxonomy" id="442694"/>
    <lineage>
        <taxon>Bacteria</taxon>
        <taxon>Pseudomonadati</taxon>
        <taxon>Pseudomonadota</taxon>
        <taxon>Gammaproteobacteria</taxon>
        <taxon>Lysobacterales</taxon>
        <taxon>Lysobacteraceae</taxon>
        <taxon>Xanthomonas</taxon>
    </lineage>
</organism>
<reference evidence="1 4" key="2">
    <citation type="submission" date="2019-11" db="EMBL/GenBank/DDBJ databases">
        <title>Genome-resolved metagenomics to study the prevalence of co-infection and intraspecific heterogeneity among plant pathogen metapopulations.</title>
        <authorList>
            <person name="Newberry E."/>
            <person name="Bhandari R."/>
            <person name="Kemble J."/>
            <person name="Sikora E."/>
            <person name="Potnis N."/>
        </authorList>
    </citation>
    <scope>NUCLEOTIDE SEQUENCE [LARGE SCALE GENOMIC DNA]</scope>
    <source>
        <strain evidence="1">Xp_Tom_Tuscaloosa_18b</strain>
    </source>
</reference>
<evidence type="ECO:0000313" key="2">
    <source>
        <dbReference type="EMBL" id="RXD56594.1"/>
    </source>
</evidence>
<name>A0A6P0G7I1_XANPE</name>
<reference evidence="2 3" key="1">
    <citation type="submission" date="2018-02" db="EMBL/GenBank/DDBJ databases">
        <title>Characterization of Xanthomonas diversity in transplant houses and field plants.</title>
        <authorList>
            <person name="Abrahamian P."/>
            <person name="Timilsina S."/>
            <person name="Minsavage G.V."/>
            <person name="Goss E.M."/>
            <person name="Jones J.B."/>
            <person name="Vallad G.E."/>
        </authorList>
    </citation>
    <scope>NUCLEOTIDE SEQUENCE [LARGE SCALE GENOMIC DNA]</scope>
    <source>
        <strain evidence="2 3">GEV2132</strain>
    </source>
</reference>
<dbReference type="EMBL" id="JAAGYU010000115">
    <property type="protein sequence ID" value="NEL78268.1"/>
    <property type="molecule type" value="Genomic_DNA"/>
</dbReference>
<accession>A0A6P0G7I1</accession>
<dbReference type="Proteomes" id="UP000471082">
    <property type="component" value="Unassembled WGS sequence"/>
</dbReference>
<dbReference type="Proteomes" id="UP000289372">
    <property type="component" value="Unassembled WGS sequence"/>
</dbReference>
<evidence type="ECO:0000313" key="4">
    <source>
        <dbReference type="Proteomes" id="UP000471082"/>
    </source>
</evidence>
<gene>
    <name evidence="2" type="ORF">DB769_02900</name>
    <name evidence="1" type="ORF">G3W61_18785</name>
</gene>
<evidence type="ECO:0000313" key="1">
    <source>
        <dbReference type="EMBL" id="NEL78268.1"/>
    </source>
</evidence>
<dbReference type="AlphaFoldDB" id="A0A6P0G7I1"/>
<evidence type="ECO:0000313" key="3">
    <source>
        <dbReference type="Proteomes" id="UP000289372"/>
    </source>
</evidence>
<protein>
    <submittedName>
        <fullName evidence="1">Uncharacterized protein</fullName>
    </submittedName>
</protein>
<dbReference type="EMBL" id="PUUL01000016">
    <property type="protein sequence ID" value="RXD56594.1"/>
    <property type="molecule type" value="Genomic_DNA"/>
</dbReference>
<comment type="caution">
    <text evidence="1">The sequence shown here is derived from an EMBL/GenBank/DDBJ whole genome shotgun (WGS) entry which is preliminary data.</text>
</comment>